<evidence type="ECO:0000256" key="8">
    <source>
        <dbReference type="RuleBase" id="RU003857"/>
    </source>
</evidence>
<dbReference type="SUPFAM" id="SSF81324">
    <property type="entry name" value="Voltage-gated potassium channels"/>
    <property type="match status" value="2"/>
</dbReference>
<feature type="domain" description="Potassium channel" evidence="11">
    <location>
        <begin position="241"/>
        <end position="306"/>
    </location>
</feature>
<dbReference type="Proteomes" id="UP001303046">
    <property type="component" value="Unassembled WGS sequence"/>
</dbReference>
<comment type="similarity">
    <text evidence="8">Belongs to the two pore domain potassium channel (TC 1.A.1.8) family.</text>
</comment>
<evidence type="ECO:0000256" key="1">
    <source>
        <dbReference type="ARBA" id="ARBA00004141"/>
    </source>
</evidence>
<feature type="transmembrane region" description="Helical" evidence="10">
    <location>
        <begin position="253"/>
        <end position="274"/>
    </location>
</feature>
<organism evidence="12 13">
    <name type="scientific">Necator americanus</name>
    <name type="common">Human hookworm</name>
    <dbReference type="NCBI Taxonomy" id="51031"/>
    <lineage>
        <taxon>Eukaryota</taxon>
        <taxon>Metazoa</taxon>
        <taxon>Ecdysozoa</taxon>
        <taxon>Nematoda</taxon>
        <taxon>Chromadorea</taxon>
        <taxon>Rhabditida</taxon>
        <taxon>Rhabditina</taxon>
        <taxon>Rhabditomorpha</taxon>
        <taxon>Strongyloidea</taxon>
        <taxon>Ancylostomatidae</taxon>
        <taxon>Bunostominae</taxon>
        <taxon>Necator</taxon>
    </lineage>
</organism>
<dbReference type="PANTHER" id="PTHR11003:SF305">
    <property type="entry name" value="POTASSIUM CHANNEL DOMAIN-CONTAINING PROTEIN"/>
    <property type="match status" value="1"/>
</dbReference>
<keyword evidence="3 8" id="KW-0812">Transmembrane</keyword>
<evidence type="ECO:0000256" key="10">
    <source>
        <dbReference type="SAM" id="Phobius"/>
    </source>
</evidence>
<dbReference type="EMBL" id="JAVFWL010000003">
    <property type="protein sequence ID" value="KAK6744177.1"/>
    <property type="molecule type" value="Genomic_DNA"/>
</dbReference>
<feature type="transmembrane region" description="Helical" evidence="10">
    <location>
        <begin position="286"/>
        <end position="315"/>
    </location>
</feature>
<evidence type="ECO:0000256" key="7">
    <source>
        <dbReference type="ARBA" id="ARBA00023303"/>
    </source>
</evidence>
<comment type="caution">
    <text evidence="12">The sequence shown here is derived from an EMBL/GenBank/DDBJ whole genome shotgun (WGS) entry which is preliminary data.</text>
</comment>
<evidence type="ECO:0000256" key="9">
    <source>
        <dbReference type="SAM" id="MobiDB-lite"/>
    </source>
</evidence>
<reference evidence="12 13" key="1">
    <citation type="submission" date="2023-08" db="EMBL/GenBank/DDBJ databases">
        <title>A Necator americanus chromosomal reference genome.</title>
        <authorList>
            <person name="Ilik V."/>
            <person name="Petrzelkova K.J."/>
            <person name="Pardy F."/>
            <person name="Fuh T."/>
            <person name="Niatou-Singa F.S."/>
            <person name="Gouil Q."/>
            <person name="Baker L."/>
            <person name="Ritchie M.E."/>
            <person name="Jex A.R."/>
            <person name="Gazzola D."/>
            <person name="Li H."/>
            <person name="Toshio Fujiwara R."/>
            <person name="Zhan B."/>
            <person name="Aroian R.V."/>
            <person name="Pafco B."/>
            <person name="Schwarz E.M."/>
        </authorList>
    </citation>
    <scope>NUCLEOTIDE SEQUENCE [LARGE SCALE GENOMIC DNA]</scope>
    <source>
        <strain evidence="12 13">Aroian</strain>
        <tissue evidence="12">Whole animal</tissue>
    </source>
</reference>
<dbReference type="PANTHER" id="PTHR11003">
    <property type="entry name" value="POTASSIUM CHANNEL, SUBFAMILY K"/>
    <property type="match status" value="1"/>
</dbReference>
<feature type="transmembrane region" description="Helical" evidence="10">
    <location>
        <begin position="336"/>
        <end position="360"/>
    </location>
</feature>
<feature type="compositionally biased region" description="Basic and acidic residues" evidence="9">
    <location>
        <begin position="11"/>
        <end position="31"/>
    </location>
</feature>
<keyword evidence="6 10" id="KW-0472">Membrane</keyword>
<dbReference type="Pfam" id="PF07885">
    <property type="entry name" value="Ion_trans_2"/>
    <property type="match status" value="2"/>
</dbReference>
<dbReference type="Gene3D" id="1.10.287.70">
    <property type="match status" value="1"/>
</dbReference>
<keyword evidence="13" id="KW-1185">Reference proteome</keyword>
<evidence type="ECO:0000256" key="5">
    <source>
        <dbReference type="ARBA" id="ARBA00023065"/>
    </source>
</evidence>
<proteinExistence type="inferred from homology"/>
<feature type="transmembrane region" description="Helical" evidence="10">
    <location>
        <begin position="153"/>
        <end position="176"/>
    </location>
</feature>
<keyword evidence="7 8" id="KW-0407">Ion channel</keyword>
<feature type="region of interest" description="Disordered" evidence="9">
    <location>
        <begin position="1"/>
        <end position="37"/>
    </location>
</feature>
<keyword evidence="2 8" id="KW-0813">Transport</keyword>
<feature type="domain" description="Potassium channel" evidence="11">
    <location>
        <begin position="349"/>
        <end position="420"/>
    </location>
</feature>
<evidence type="ECO:0000313" key="12">
    <source>
        <dbReference type="EMBL" id="KAK6744177.1"/>
    </source>
</evidence>
<evidence type="ECO:0000256" key="2">
    <source>
        <dbReference type="ARBA" id="ARBA00022448"/>
    </source>
</evidence>
<keyword evidence="4 10" id="KW-1133">Transmembrane helix</keyword>
<accession>A0ABR1D1U4</accession>
<dbReference type="PRINTS" id="PR01333">
    <property type="entry name" value="2POREKCHANEL"/>
</dbReference>
<dbReference type="InterPro" id="IPR003280">
    <property type="entry name" value="2pore_dom_K_chnl"/>
</dbReference>
<evidence type="ECO:0000256" key="3">
    <source>
        <dbReference type="ARBA" id="ARBA00022692"/>
    </source>
</evidence>
<evidence type="ECO:0000256" key="4">
    <source>
        <dbReference type="ARBA" id="ARBA00022989"/>
    </source>
</evidence>
<name>A0ABR1D1U4_NECAM</name>
<protein>
    <recommendedName>
        <fullName evidence="11">Potassium channel domain-containing protein</fullName>
    </recommendedName>
</protein>
<dbReference type="InterPro" id="IPR013099">
    <property type="entry name" value="K_chnl_dom"/>
</dbReference>
<gene>
    <name evidence="12" type="primary">Necator_chrIII.g11858</name>
    <name evidence="12" type="ORF">RB195_011092</name>
</gene>
<sequence length="513" mass="57499">MTTEEPTTENESNKSKDLLHVPGNDENKDAVKQNGRFKSVKVKEDGVIPPSQSSASLISSICSQLNECNNVEHTPVPTVPTSEEVAQPIDEPPTFTVKSEPWLYKQKSKNADGPSASYNTFQNKRKTNKRVGCLQGLRSTILSILRDPKAFGFQHICLLLLVLAYTLLGATLFFFIESNYEHDIVRLRKAQLDSTILSIAREMTETVNNPNKTVEVEIMVAYLQLTYITLLKQESAYKDSTFYKAENRSNMKWTFGSSFFFSMNVFTTTGYGSIAPESTLGKTCVVIYGLLFVPLTLVVIRHLGNWTLLVVTNIYAKCVIRWRKFRSRDIVDGEVFTLPVILCMLIMLVYLMGTTTFIYVYDMLSGPEDSGIDYFLSFYFSFISISTIGLGDVMPNNVTFDPVITILFFFGMPLMKVVNSSTYQCVERATIGILTFMENRLSTFAQGSKVADVAPEPKRRPITLTGLNTGPQLQEENGNDITIRSVLTFIKSDAHVYGGRFGRVDLEAKMGSK</sequence>
<evidence type="ECO:0000259" key="11">
    <source>
        <dbReference type="Pfam" id="PF07885"/>
    </source>
</evidence>
<keyword evidence="5 8" id="KW-0406">Ion transport</keyword>
<evidence type="ECO:0000313" key="13">
    <source>
        <dbReference type="Proteomes" id="UP001303046"/>
    </source>
</evidence>
<feature type="transmembrane region" description="Helical" evidence="10">
    <location>
        <begin position="372"/>
        <end position="391"/>
    </location>
</feature>
<evidence type="ECO:0000256" key="6">
    <source>
        <dbReference type="ARBA" id="ARBA00023136"/>
    </source>
</evidence>
<comment type="subcellular location">
    <subcellularLocation>
        <location evidence="1">Membrane</location>
        <topology evidence="1">Multi-pass membrane protein</topology>
    </subcellularLocation>
</comment>